<reference evidence="1 2" key="1">
    <citation type="journal article" date="2020" name="Elife">
        <title>Loss of centromere function drives karyotype evolution in closely related Malassezia species.</title>
        <authorList>
            <person name="Sankaranarayanan S.R."/>
            <person name="Ianiri G."/>
            <person name="Coelho M.A."/>
            <person name="Reza M.H."/>
            <person name="Thimmappa B.C."/>
            <person name="Ganguly P."/>
            <person name="Vadnala R.N."/>
            <person name="Sun S."/>
            <person name="Siddharthan R."/>
            <person name="Tellgren-Roth C."/>
            <person name="Dawson T.L."/>
            <person name="Heitman J."/>
            <person name="Sanyal K."/>
        </authorList>
    </citation>
    <scope>NUCLEOTIDE SEQUENCE [LARGE SCALE GENOMIC DNA]</scope>
    <source>
        <strain evidence="1">CBS14141</strain>
    </source>
</reference>
<accession>A0ABY8ET29</accession>
<organism evidence="1 2">
    <name type="scientific">Malassezia furfur</name>
    <name type="common">Pityriasis versicolor infection agent</name>
    <name type="synonym">Pityrosporum furfur</name>
    <dbReference type="NCBI Taxonomy" id="55194"/>
    <lineage>
        <taxon>Eukaryota</taxon>
        <taxon>Fungi</taxon>
        <taxon>Dikarya</taxon>
        <taxon>Basidiomycota</taxon>
        <taxon>Ustilaginomycotina</taxon>
        <taxon>Malasseziomycetes</taxon>
        <taxon>Malasseziales</taxon>
        <taxon>Malasseziaceae</taxon>
        <taxon>Malassezia</taxon>
    </lineage>
</organism>
<sequence>MQNSALITDALLETLAASARLRRLTLVGCKNVHGAGVVRLAQAGALDTLALEGIGMPPEALAQLAPYTHGVRALTLTYPGRAEDVAPFFARVAELVGGCDALASLTLYARSGSPPALGSDGEGAAPAPAPVPMHPVRSAPLPSAATAEVAVVPSAAAAASPALSTSLVRRLIFGRTARTLRRLWVLEMGVSLYQLEMLACSALSGVLEDLVVHLFEADVARLAALLSKFSRLRSVHMMSHVRSAAEYTRDDLLYVARHCGEHLAQIGFRNRVWNVVVRGGERHLAPYDMAAGVYPEKLLAVRAVR</sequence>
<dbReference type="EMBL" id="CP046236">
    <property type="protein sequence ID" value="WFD48129.1"/>
    <property type="molecule type" value="Genomic_DNA"/>
</dbReference>
<name>A0ABY8ET29_MALFU</name>
<proteinExistence type="predicted"/>
<dbReference type="Proteomes" id="UP000818624">
    <property type="component" value="Chromosome 3"/>
</dbReference>
<protein>
    <submittedName>
        <fullName evidence="1">Uncharacterized protein</fullName>
    </submittedName>
</protein>
<evidence type="ECO:0000313" key="1">
    <source>
        <dbReference type="EMBL" id="WFD48129.1"/>
    </source>
</evidence>
<gene>
    <name evidence="1" type="ORF">GLX27_002797</name>
</gene>
<evidence type="ECO:0000313" key="2">
    <source>
        <dbReference type="Proteomes" id="UP000818624"/>
    </source>
</evidence>
<keyword evidence="2" id="KW-1185">Reference proteome</keyword>